<evidence type="ECO:0000313" key="1">
    <source>
        <dbReference type="EMBL" id="KKW93306.1"/>
    </source>
</evidence>
<dbReference type="PATRIC" id="fig|56193.3.peg.196"/>
<keyword evidence="2" id="KW-1185">Reference proteome</keyword>
<gene>
    <name evidence="1" type="ORF">YP76_00965</name>
</gene>
<comment type="caution">
    <text evidence="1">The sequence shown here is derived from an EMBL/GenBank/DDBJ whole genome shotgun (WGS) entry which is preliminary data.</text>
</comment>
<dbReference type="RefSeq" id="WP_046761753.1">
    <property type="nucleotide sequence ID" value="NZ_LBIC01000001.1"/>
</dbReference>
<dbReference type="STRING" id="56193.YP76_00965"/>
<accession>A0A0M3AWK3</accession>
<dbReference type="EMBL" id="LBIC01000001">
    <property type="protein sequence ID" value="KKW93306.1"/>
    <property type="molecule type" value="Genomic_DNA"/>
</dbReference>
<protein>
    <submittedName>
        <fullName evidence="1">Uncharacterized protein</fullName>
    </submittedName>
</protein>
<organism evidence="1 2">
    <name type="scientific">Sphingobium chungbukense</name>
    <dbReference type="NCBI Taxonomy" id="56193"/>
    <lineage>
        <taxon>Bacteria</taxon>
        <taxon>Pseudomonadati</taxon>
        <taxon>Pseudomonadota</taxon>
        <taxon>Alphaproteobacteria</taxon>
        <taxon>Sphingomonadales</taxon>
        <taxon>Sphingomonadaceae</taxon>
        <taxon>Sphingobium</taxon>
    </lineage>
</organism>
<dbReference type="Proteomes" id="UP000033874">
    <property type="component" value="Unassembled WGS sequence"/>
</dbReference>
<reference evidence="1 2" key="1">
    <citation type="submission" date="2015-04" db="EMBL/GenBank/DDBJ databases">
        <title>Genome sequence of aromatic hydrocarbons-degrading Sphingobium chungbukense DJ77.</title>
        <authorList>
            <person name="Kim Y.-C."/>
            <person name="Chae J.-C."/>
        </authorList>
    </citation>
    <scope>NUCLEOTIDE SEQUENCE [LARGE SCALE GENOMIC DNA]</scope>
    <source>
        <strain evidence="1 2">DJ77</strain>
    </source>
</reference>
<evidence type="ECO:0000313" key="2">
    <source>
        <dbReference type="Proteomes" id="UP000033874"/>
    </source>
</evidence>
<name>A0A0M3AWK3_9SPHN</name>
<dbReference type="AlphaFoldDB" id="A0A0M3AWK3"/>
<sequence>MKPLYLAAASGIAGAALAGALLLAFPALLSGRDEDDAAGAKASAPVAQDGMVMLDRAGAARAGIRLVTLAPSRAPAIRRGFARALDISALAAIEAEIVSARAALAASQADYARQHALASDEQSASVHAVEIARAQALADQARLTAAIRRIELEYGPALARGSPQALDQTVRSLADGETSLIRVDFTDGTPPDGTVVQVGEGPGAAHVRLIGAAANADLHLQSAGALAIVRGPLARELGTGRVLPVSMAGSAGESGTLVPRDALLRYQGSLWVYRLEPGGGYRRVELTGARPQAGGWFAPSGVRPGDRVAIGGPAVLLFMERGGEPMREDD</sequence>
<proteinExistence type="predicted"/>